<name>A0A481XV28_9CILI</name>
<evidence type="ECO:0000256" key="1">
    <source>
        <dbReference type="ARBA" id="ARBA00023002"/>
    </source>
</evidence>
<evidence type="ECO:0000259" key="2">
    <source>
        <dbReference type="SMART" id="SM01003"/>
    </source>
</evidence>
<organism evidence="3">
    <name type="scientific">Philasterides dicentrarchi</name>
    <dbReference type="NCBI Taxonomy" id="282688"/>
    <lineage>
        <taxon>Eukaryota</taxon>
        <taxon>Sar</taxon>
        <taxon>Alveolata</taxon>
        <taxon>Ciliophora</taxon>
        <taxon>Intramacronucleata</taxon>
        <taxon>Oligohymenophorea</taxon>
        <taxon>Scuticociliatia</taxon>
        <taxon>Philasterida</taxon>
        <taxon>Philasteridae</taxon>
        <taxon>Philasterides</taxon>
    </lineage>
</organism>
<dbReference type="FunFam" id="3.40.50.720:FF:000087">
    <property type="entry name" value="alpha-aminoadipic semialdehyde synthase, mitochondrial"/>
    <property type="match status" value="1"/>
</dbReference>
<reference evidence="4" key="2">
    <citation type="submission" date="2019-03" db="EMBL/GenBank/DDBJ databases">
        <authorList>
            <person name="Folgueira I."/>
            <person name="Lamas J."/>
            <person name="Leiro J."/>
        </authorList>
    </citation>
    <scope>NUCLEOTIDE SEQUENCE</scope>
    <source>
        <strain evidence="4">I1</strain>
    </source>
</reference>
<dbReference type="PANTHER" id="PTHR11133">
    <property type="entry name" value="SACCHAROPINE DEHYDROGENASE"/>
    <property type="match status" value="1"/>
</dbReference>
<proteinExistence type="evidence at transcript level"/>
<sequence length="456" mass="52914">MENNKTVYIGIRCEDKSVWERRVSLTPASVKKILQNNPNIKFIVQPSLRRAFSNSEYKQIGATISNDLSKCSLILGVKEVPETQFQPNTTYMIFSHTIKAQVASWPCLDEMLEKKVRLIDYERIIDEKGNRLIAFGRYAGIAGALDSFVGLGKFLLHKGWNTPFLKIPQSFVYNNYKQAFELLDKMTLQYSQPGYQLVPDELCPMVFAITGKGRCAQGCFEVLSRLPIRLVQPDELETIHKDKNDEAHKHVIYVTFIEEEQMVQPKDSSVKMTRADYYQNPENYEPIFFEKYFPYISLIHHNIYWEPKYPRLITNEQLKEYFEKNPNNSFLGVIDVTCDFEGSIQCLSKFTTPDEPFWTYNPITGEVRDGPTYYPGTILYQSLDFLPCQLAEDASEHFSSILEDWIANIANSDINIPLEENNLLPQIQRAVITWNGDYTPDYQYIQELRKQAEQQQ</sequence>
<protein>
    <submittedName>
        <fullName evidence="3">Alanine dehydrogenase</fullName>
    </submittedName>
</protein>
<dbReference type="EMBL" id="MH630452">
    <property type="protein sequence ID" value="QBK46540.1"/>
    <property type="molecule type" value="mRNA"/>
</dbReference>
<dbReference type="SMART" id="SM01003">
    <property type="entry name" value="AlaDh_PNT_N"/>
    <property type="match status" value="1"/>
</dbReference>
<dbReference type="GO" id="GO:0005737">
    <property type="term" value="C:cytoplasm"/>
    <property type="evidence" value="ECO:0007669"/>
    <property type="project" value="TreeGrafter"/>
</dbReference>
<dbReference type="EMBL" id="MK601896">
    <property type="protein sequence ID" value="QES95447.1"/>
    <property type="molecule type" value="mRNA"/>
</dbReference>
<evidence type="ECO:0000313" key="4">
    <source>
        <dbReference type="EMBL" id="QES95447.1"/>
    </source>
</evidence>
<dbReference type="GO" id="GO:0004753">
    <property type="term" value="F:saccharopine dehydrogenase activity"/>
    <property type="evidence" value="ECO:0007669"/>
    <property type="project" value="TreeGrafter"/>
</dbReference>
<dbReference type="GO" id="GO:0019878">
    <property type="term" value="P:lysine biosynthetic process via aminoadipic acid"/>
    <property type="evidence" value="ECO:0007669"/>
    <property type="project" value="TreeGrafter"/>
</dbReference>
<dbReference type="AlphaFoldDB" id="A0A481XV28"/>
<dbReference type="PANTHER" id="PTHR11133:SF22">
    <property type="entry name" value="ALPHA-AMINOADIPIC SEMIALDEHYDE SYNTHASE, MITOCHONDRIAL"/>
    <property type="match status" value="1"/>
</dbReference>
<dbReference type="SUPFAM" id="SSF52283">
    <property type="entry name" value="Formate/glycerate dehydrogenase catalytic domain-like"/>
    <property type="match status" value="1"/>
</dbReference>
<evidence type="ECO:0000313" key="3">
    <source>
        <dbReference type="EMBL" id="QBK46540.1"/>
    </source>
</evidence>
<keyword evidence="1" id="KW-0560">Oxidoreductase</keyword>
<dbReference type="InterPro" id="IPR007886">
    <property type="entry name" value="AlaDH/PNT_N"/>
</dbReference>
<accession>A0A481XV28</accession>
<dbReference type="InterPro" id="IPR051168">
    <property type="entry name" value="AASS"/>
</dbReference>
<feature type="domain" description="Alanine dehydrogenase/pyridine nucleotide transhydrogenase N-terminal" evidence="2">
    <location>
        <begin position="10"/>
        <end position="142"/>
    </location>
</feature>
<reference evidence="3" key="1">
    <citation type="submission" date="2018-07" db="EMBL/GenBank/DDBJ databases">
        <title>Hydrogenases in Philasterides dicentrarchi.</title>
        <authorList>
            <person name="Lamas J."/>
            <person name="Folgueira I."/>
            <person name="Defelipe A."/>
            <person name="Sueiro R."/>
            <person name="Leiro J."/>
        </authorList>
    </citation>
    <scope>NUCLEOTIDE SEQUENCE</scope>
</reference>
<dbReference type="Gene3D" id="3.40.50.720">
    <property type="entry name" value="NAD(P)-binding Rossmann-like Domain"/>
    <property type="match status" value="2"/>
</dbReference>
<dbReference type="Pfam" id="PF05222">
    <property type="entry name" value="AlaDh_PNT_N"/>
    <property type="match status" value="1"/>
</dbReference>
<dbReference type="CDD" id="cd12189">
    <property type="entry name" value="LKR_SDH_like"/>
    <property type="match status" value="1"/>
</dbReference>